<dbReference type="Gene3D" id="3.10.620.30">
    <property type="match status" value="1"/>
</dbReference>
<proteinExistence type="predicted"/>
<evidence type="ECO:0000259" key="1">
    <source>
        <dbReference type="Pfam" id="PF01841"/>
    </source>
</evidence>
<keyword evidence="3" id="KW-1185">Reference proteome</keyword>
<organism evidence="2 3">
    <name type="scientific">Winogradskyella alexanderae</name>
    <dbReference type="NCBI Taxonomy" id="2877123"/>
    <lineage>
        <taxon>Bacteria</taxon>
        <taxon>Pseudomonadati</taxon>
        <taxon>Bacteroidota</taxon>
        <taxon>Flavobacteriia</taxon>
        <taxon>Flavobacteriales</taxon>
        <taxon>Flavobacteriaceae</taxon>
        <taxon>Winogradskyella</taxon>
    </lineage>
</organism>
<dbReference type="EMBL" id="JAIUJR010000001">
    <property type="protein sequence ID" value="MCA0131088.1"/>
    <property type="molecule type" value="Genomic_DNA"/>
</dbReference>
<dbReference type="InterPro" id="IPR002931">
    <property type="entry name" value="Transglutaminase-like"/>
</dbReference>
<evidence type="ECO:0000313" key="3">
    <source>
        <dbReference type="Proteomes" id="UP001198901"/>
    </source>
</evidence>
<dbReference type="Proteomes" id="UP001198901">
    <property type="component" value="Unassembled WGS sequence"/>
</dbReference>
<evidence type="ECO:0000313" key="2">
    <source>
        <dbReference type="EMBL" id="MCA0131088.1"/>
    </source>
</evidence>
<protein>
    <submittedName>
        <fullName evidence="2">Transglutaminase-like domain-containing protein</fullName>
    </submittedName>
</protein>
<dbReference type="PANTHER" id="PTHR33490:SF3">
    <property type="entry name" value="CONSERVED INTEGRAL MEMBRANE PROTEIN"/>
    <property type="match status" value="1"/>
</dbReference>
<feature type="domain" description="Transglutaminase-like" evidence="1">
    <location>
        <begin position="28"/>
        <end position="131"/>
    </location>
</feature>
<comment type="caution">
    <text evidence="2">The sequence shown here is derived from an EMBL/GenBank/DDBJ whole genome shotgun (WGS) entry which is preliminary data.</text>
</comment>
<reference evidence="3" key="1">
    <citation type="submission" date="2023-07" db="EMBL/GenBank/DDBJ databases">
        <authorList>
            <person name="Yue Y."/>
        </authorList>
    </citation>
    <scope>NUCLEOTIDE SEQUENCE [LARGE SCALE GENOMIC DNA]</scope>
    <source>
        <strain evidence="3">D23</strain>
    </source>
</reference>
<dbReference type="SUPFAM" id="SSF54001">
    <property type="entry name" value="Cysteine proteinases"/>
    <property type="match status" value="1"/>
</dbReference>
<sequence length="212" mass="25023">MNTKYLKETYYYDYNSPIIQDLIMEIHHLKTEQEKIKGLYLKIRDSWRYNPYDIGLTEEHYKASIIANKEEAHCIDKAILYIAGLRALNIPARLRLAKVSNHIAVERLEKKLGTNVLAPHGLVDVYFKGYWKKCSPAFNKELCDLYNVAVLDFDGTEDSILQEYNKDNKKFMTYLEDYGDFEDVPLDYIKSIFRNQYPDLYKRYLGATDIKF</sequence>
<dbReference type="Pfam" id="PF01841">
    <property type="entry name" value="Transglut_core"/>
    <property type="match status" value="1"/>
</dbReference>
<name>A0ABS7XM88_9FLAO</name>
<gene>
    <name evidence="2" type="ORF">LBU54_00725</name>
</gene>
<dbReference type="PANTHER" id="PTHR33490">
    <property type="entry name" value="BLR5614 PROTEIN-RELATED"/>
    <property type="match status" value="1"/>
</dbReference>
<dbReference type="InterPro" id="IPR038765">
    <property type="entry name" value="Papain-like_cys_pep_sf"/>
</dbReference>
<accession>A0ABS7XM88</accession>
<dbReference type="RefSeq" id="WP_224524078.1">
    <property type="nucleotide sequence ID" value="NZ_JAIUJR010000001.1"/>
</dbReference>